<gene>
    <name evidence="3" type="ORF">AB0H72_19450</name>
</gene>
<accession>A0ABV3FBA4</accession>
<keyword evidence="4" id="KW-1185">Reference proteome</keyword>
<evidence type="ECO:0000313" key="3">
    <source>
        <dbReference type="EMBL" id="MEV0364873.1"/>
    </source>
</evidence>
<protein>
    <submittedName>
        <fullName evidence="3">Uncharacterized protein</fullName>
    </submittedName>
</protein>
<dbReference type="EMBL" id="JBFAIH010000011">
    <property type="protein sequence ID" value="MEV0364873.1"/>
    <property type="molecule type" value="Genomic_DNA"/>
</dbReference>
<dbReference type="RefSeq" id="WP_357980502.1">
    <property type="nucleotide sequence ID" value="NZ_JBFAIH010000011.1"/>
</dbReference>
<evidence type="ECO:0000256" key="2">
    <source>
        <dbReference type="SAM" id="Phobius"/>
    </source>
</evidence>
<feature type="region of interest" description="Disordered" evidence="1">
    <location>
        <begin position="140"/>
        <end position="159"/>
    </location>
</feature>
<feature type="transmembrane region" description="Helical" evidence="2">
    <location>
        <begin position="14"/>
        <end position="36"/>
    </location>
</feature>
<feature type="compositionally biased region" description="Basic and acidic residues" evidence="1">
    <location>
        <begin position="140"/>
        <end position="150"/>
    </location>
</feature>
<organism evidence="3 4">
    <name type="scientific">Nocardia fusca</name>
    <dbReference type="NCBI Taxonomy" id="941183"/>
    <lineage>
        <taxon>Bacteria</taxon>
        <taxon>Bacillati</taxon>
        <taxon>Actinomycetota</taxon>
        <taxon>Actinomycetes</taxon>
        <taxon>Mycobacteriales</taxon>
        <taxon>Nocardiaceae</taxon>
        <taxon>Nocardia</taxon>
    </lineage>
</organism>
<keyword evidence="2" id="KW-0472">Membrane</keyword>
<dbReference type="Proteomes" id="UP001551658">
    <property type="component" value="Unassembled WGS sequence"/>
</dbReference>
<evidence type="ECO:0000256" key="1">
    <source>
        <dbReference type="SAM" id="MobiDB-lite"/>
    </source>
</evidence>
<evidence type="ECO:0000313" key="4">
    <source>
        <dbReference type="Proteomes" id="UP001551658"/>
    </source>
</evidence>
<keyword evidence="2" id="KW-1133">Transmembrane helix</keyword>
<name>A0ABV3FBA4_9NOCA</name>
<sequence>MTTLLEIVASWQSLAAFLVAVAAFGFFPGFLLRLLVRLYPAGDPRRHELPAELYAVPRLVRPFWVAEQFETVLYEGTGLRNRARRTRALAKRLAADGLTALDHEARRAIDDARACDDDMVFVELGATTLIAQRVGDVRRRTPRSSSERLRGALRQATSSPRRRRYIRELRFRMTARIGPPVSFIGDVAEERMPGDLLPEGPDAVRAGMDLGVRAAADSPRTA</sequence>
<comment type="caution">
    <text evidence="3">The sequence shown here is derived from an EMBL/GenBank/DDBJ whole genome shotgun (WGS) entry which is preliminary data.</text>
</comment>
<proteinExistence type="predicted"/>
<keyword evidence="2" id="KW-0812">Transmembrane</keyword>
<reference evidence="3 4" key="1">
    <citation type="submission" date="2024-06" db="EMBL/GenBank/DDBJ databases">
        <title>The Natural Products Discovery Center: Release of the First 8490 Sequenced Strains for Exploring Actinobacteria Biosynthetic Diversity.</title>
        <authorList>
            <person name="Kalkreuter E."/>
            <person name="Kautsar S.A."/>
            <person name="Yang D."/>
            <person name="Bader C.D."/>
            <person name="Teijaro C.N."/>
            <person name="Fluegel L."/>
            <person name="Davis C.M."/>
            <person name="Simpson J.R."/>
            <person name="Lauterbach L."/>
            <person name="Steele A.D."/>
            <person name="Gui C."/>
            <person name="Meng S."/>
            <person name="Li G."/>
            <person name="Viehrig K."/>
            <person name="Ye F."/>
            <person name="Su P."/>
            <person name="Kiefer A.F."/>
            <person name="Nichols A."/>
            <person name="Cepeda A.J."/>
            <person name="Yan W."/>
            <person name="Fan B."/>
            <person name="Jiang Y."/>
            <person name="Adhikari A."/>
            <person name="Zheng C.-J."/>
            <person name="Schuster L."/>
            <person name="Cowan T.M."/>
            <person name="Smanski M.J."/>
            <person name="Chevrette M.G."/>
            <person name="De Carvalho L.P.S."/>
            <person name="Shen B."/>
        </authorList>
    </citation>
    <scope>NUCLEOTIDE SEQUENCE [LARGE SCALE GENOMIC DNA]</scope>
    <source>
        <strain evidence="3 4">NPDC050671</strain>
    </source>
</reference>